<sequence length="194" mass="22236">MVISSHYLSSIARDLSVSKRSKIIRRALRDLENFRPTVEDIVKHRLVDVLFPLRSDESYGELARILYKHYESQVKEQKAEDDSKRKTEKEVSEAVSPALTEEDSPSVSSTDEPLEITDSPQPRLIPYGKWASLDERIDEFLGENPHFARLLGISEERVSELIEMHKTPSWKSVRLPSPPTPPSTKTRFTFSSKL</sequence>
<evidence type="ECO:0000256" key="1">
    <source>
        <dbReference type="SAM" id="MobiDB-lite"/>
    </source>
</evidence>
<accession>A0AA39HE61</accession>
<evidence type="ECO:0000313" key="2">
    <source>
        <dbReference type="EMBL" id="KAK0403059.1"/>
    </source>
</evidence>
<dbReference type="AlphaFoldDB" id="A0AA39HE61"/>
<name>A0AA39HE61_9BILA</name>
<reference evidence="2" key="1">
    <citation type="submission" date="2023-06" db="EMBL/GenBank/DDBJ databases">
        <title>Genomic analysis of the entomopathogenic nematode Steinernema hermaphroditum.</title>
        <authorList>
            <person name="Schwarz E.M."/>
            <person name="Heppert J.K."/>
            <person name="Baniya A."/>
            <person name="Schwartz H.T."/>
            <person name="Tan C.-H."/>
            <person name="Antoshechkin I."/>
            <person name="Sternberg P.W."/>
            <person name="Goodrich-Blair H."/>
            <person name="Dillman A.R."/>
        </authorList>
    </citation>
    <scope>NUCLEOTIDE SEQUENCE</scope>
    <source>
        <strain evidence="2">PS9179</strain>
        <tissue evidence="2">Whole animal</tissue>
    </source>
</reference>
<organism evidence="2 3">
    <name type="scientific">Steinernema hermaphroditum</name>
    <dbReference type="NCBI Taxonomy" id="289476"/>
    <lineage>
        <taxon>Eukaryota</taxon>
        <taxon>Metazoa</taxon>
        <taxon>Ecdysozoa</taxon>
        <taxon>Nematoda</taxon>
        <taxon>Chromadorea</taxon>
        <taxon>Rhabditida</taxon>
        <taxon>Tylenchina</taxon>
        <taxon>Panagrolaimomorpha</taxon>
        <taxon>Strongyloidoidea</taxon>
        <taxon>Steinernematidae</taxon>
        <taxon>Steinernema</taxon>
    </lineage>
</organism>
<dbReference type="EMBL" id="JAUCMV010000004">
    <property type="protein sequence ID" value="KAK0403059.1"/>
    <property type="molecule type" value="Genomic_DNA"/>
</dbReference>
<proteinExistence type="predicted"/>
<feature type="region of interest" description="Disordered" evidence="1">
    <location>
        <begin position="170"/>
        <end position="194"/>
    </location>
</feature>
<feature type="compositionally biased region" description="Low complexity" evidence="1">
    <location>
        <begin position="183"/>
        <end position="194"/>
    </location>
</feature>
<protein>
    <submittedName>
        <fullName evidence="2">Uncharacterized protein</fullName>
    </submittedName>
</protein>
<comment type="caution">
    <text evidence="2">The sequence shown here is derived from an EMBL/GenBank/DDBJ whole genome shotgun (WGS) entry which is preliminary data.</text>
</comment>
<feature type="compositionally biased region" description="Basic and acidic residues" evidence="1">
    <location>
        <begin position="76"/>
        <end position="92"/>
    </location>
</feature>
<gene>
    <name evidence="2" type="ORF">QR680_016692</name>
</gene>
<keyword evidence="3" id="KW-1185">Reference proteome</keyword>
<evidence type="ECO:0000313" key="3">
    <source>
        <dbReference type="Proteomes" id="UP001175271"/>
    </source>
</evidence>
<feature type="region of interest" description="Disordered" evidence="1">
    <location>
        <begin position="76"/>
        <end position="121"/>
    </location>
</feature>
<dbReference type="Proteomes" id="UP001175271">
    <property type="component" value="Unassembled WGS sequence"/>
</dbReference>